<protein>
    <submittedName>
        <fullName evidence="1">Uncharacterized protein</fullName>
    </submittedName>
</protein>
<sequence>MMDMGILVIQLPIDYANVMSLTDRGYDEMWWEFLRPTDRLWDRGQLGRESASLMMFSHKFPVTIDSYSDIAIGSLGLDHIVAIVWD</sequence>
<evidence type="ECO:0000313" key="2">
    <source>
        <dbReference type="Proteomes" id="UP001372338"/>
    </source>
</evidence>
<accession>A0AAN9FH28</accession>
<reference evidence="1 2" key="1">
    <citation type="submission" date="2024-01" db="EMBL/GenBank/DDBJ databases">
        <title>The genomes of 5 underutilized Papilionoideae crops provide insights into root nodulation and disease resistanc.</title>
        <authorList>
            <person name="Yuan L."/>
        </authorList>
    </citation>
    <scope>NUCLEOTIDE SEQUENCE [LARGE SCALE GENOMIC DNA]</scope>
    <source>
        <strain evidence="1">ZHUSHIDOU_FW_LH</strain>
        <tissue evidence="1">Leaf</tissue>
    </source>
</reference>
<dbReference type="AlphaFoldDB" id="A0AAN9FH28"/>
<dbReference type="Proteomes" id="UP001372338">
    <property type="component" value="Unassembled WGS sequence"/>
</dbReference>
<proteinExistence type="predicted"/>
<name>A0AAN9FH28_CROPI</name>
<gene>
    <name evidence="1" type="ORF">RIF29_14439</name>
</gene>
<organism evidence="1 2">
    <name type="scientific">Crotalaria pallida</name>
    <name type="common">Smooth rattlebox</name>
    <name type="synonym">Crotalaria striata</name>
    <dbReference type="NCBI Taxonomy" id="3830"/>
    <lineage>
        <taxon>Eukaryota</taxon>
        <taxon>Viridiplantae</taxon>
        <taxon>Streptophyta</taxon>
        <taxon>Embryophyta</taxon>
        <taxon>Tracheophyta</taxon>
        <taxon>Spermatophyta</taxon>
        <taxon>Magnoliopsida</taxon>
        <taxon>eudicotyledons</taxon>
        <taxon>Gunneridae</taxon>
        <taxon>Pentapetalae</taxon>
        <taxon>rosids</taxon>
        <taxon>fabids</taxon>
        <taxon>Fabales</taxon>
        <taxon>Fabaceae</taxon>
        <taxon>Papilionoideae</taxon>
        <taxon>50 kb inversion clade</taxon>
        <taxon>genistoids sensu lato</taxon>
        <taxon>core genistoids</taxon>
        <taxon>Crotalarieae</taxon>
        <taxon>Crotalaria</taxon>
    </lineage>
</organism>
<keyword evidence="2" id="KW-1185">Reference proteome</keyword>
<comment type="caution">
    <text evidence="1">The sequence shown here is derived from an EMBL/GenBank/DDBJ whole genome shotgun (WGS) entry which is preliminary data.</text>
</comment>
<evidence type="ECO:0000313" key="1">
    <source>
        <dbReference type="EMBL" id="KAK7273390.1"/>
    </source>
</evidence>
<dbReference type="EMBL" id="JAYWIO010000003">
    <property type="protein sequence ID" value="KAK7273390.1"/>
    <property type="molecule type" value="Genomic_DNA"/>
</dbReference>